<name>A0A0G1WJ77_9BACT</name>
<comment type="caution">
    <text evidence="3">The sequence shown here is derived from an EMBL/GenBank/DDBJ whole genome shotgun (WGS) entry which is preliminary data.</text>
</comment>
<dbReference type="AlphaFoldDB" id="A0A0G1WJ77"/>
<dbReference type="Proteomes" id="UP000034201">
    <property type="component" value="Unassembled WGS sequence"/>
</dbReference>
<protein>
    <recommendedName>
        <fullName evidence="2">DUF8128 domain-containing protein</fullName>
    </recommendedName>
</protein>
<dbReference type="Pfam" id="PF26449">
    <property type="entry name" value="DUF8128"/>
    <property type="match status" value="1"/>
</dbReference>
<organism evidence="3 4">
    <name type="scientific">Candidatus Adlerbacteria bacterium GW2011_GWC1_50_9</name>
    <dbReference type="NCBI Taxonomy" id="1618608"/>
    <lineage>
        <taxon>Bacteria</taxon>
        <taxon>Candidatus Adleribacteriota</taxon>
    </lineage>
</organism>
<keyword evidence="1" id="KW-1133">Transmembrane helix</keyword>
<dbReference type="InterPro" id="IPR058441">
    <property type="entry name" value="DUF8128"/>
</dbReference>
<reference evidence="3 4" key="1">
    <citation type="journal article" date="2015" name="Nature">
        <title>rRNA introns, odd ribosomes, and small enigmatic genomes across a large radiation of phyla.</title>
        <authorList>
            <person name="Brown C.T."/>
            <person name="Hug L.A."/>
            <person name="Thomas B.C."/>
            <person name="Sharon I."/>
            <person name="Castelle C.J."/>
            <person name="Singh A."/>
            <person name="Wilkins M.J."/>
            <person name="Williams K.H."/>
            <person name="Banfield J.F."/>
        </authorList>
    </citation>
    <scope>NUCLEOTIDE SEQUENCE [LARGE SCALE GENOMIC DNA]</scope>
</reference>
<accession>A0A0G1WJ77</accession>
<feature type="domain" description="DUF8128" evidence="2">
    <location>
        <begin position="79"/>
        <end position="402"/>
    </location>
</feature>
<keyword evidence="1" id="KW-0812">Transmembrane</keyword>
<sequence>MPSFNVLLNFLGAWWWLFFPFVLFRPARYLWLWWRQKLWDAQNPKMVLELKFPRMVPKPIKAMENVFMGFWQIHDGINPRERWFEGKQIHTLSLEIASIEGAIHFYIRVARDRRKLIEAALYSQYPDAELVEVADYTKNVPQDIPNKEWDAWGTNYKLDKPDVYPIRTYAKFFEESVETTEEKRMDPLSLLIEGLSTLGPGEQIWLQLIIRPVLQSQYAYHKLGKKIVDVLVRRPKAPDMTLAGDLKHATSLLITGQPPEAPVVHEVIPPEMKLTPGERVIVSAIEEKIAKYGFQTSMRFMYIAKRENYFSPAKAFCYSFFTQLSSWNLNNMRPMLDTTTKVHTIFTWFLDKRRLFTRKRRMFRNYVNRDPPYYPEFPIGMYLLNTEELATIFHIPSEMTVTSTAVQRVETKKGQAPPIIPQEE</sequence>
<feature type="transmembrane region" description="Helical" evidence="1">
    <location>
        <begin position="6"/>
        <end position="27"/>
    </location>
</feature>
<evidence type="ECO:0000313" key="4">
    <source>
        <dbReference type="Proteomes" id="UP000034201"/>
    </source>
</evidence>
<proteinExistence type="predicted"/>
<evidence type="ECO:0000256" key="1">
    <source>
        <dbReference type="SAM" id="Phobius"/>
    </source>
</evidence>
<keyword evidence="1" id="KW-0472">Membrane</keyword>
<gene>
    <name evidence="3" type="ORF">UY61_C0073G0004</name>
</gene>
<evidence type="ECO:0000313" key="3">
    <source>
        <dbReference type="EMBL" id="KKW18898.1"/>
    </source>
</evidence>
<dbReference type="EMBL" id="LCQQ01000073">
    <property type="protein sequence ID" value="KKW18898.1"/>
    <property type="molecule type" value="Genomic_DNA"/>
</dbReference>
<evidence type="ECO:0000259" key="2">
    <source>
        <dbReference type="Pfam" id="PF26449"/>
    </source>
</evidence>